<dbReference type="CDD" id="cd00093">
    <property type="entry name" value="HTH_XRE"/>
    <property type="match status" value="1"/>
</dbReference>
<dbReference type="PROSITE" id="PS50943">
    <property type="entry name" value="HTH_CROC1"/>
    <property type="match status" value="1"/>
</dbReference>
<name>A0ABT9H459_9GAMM</name>
<sequence length="86" mass="9472">MVDNELPDISTAFGRAIKLRRVEVGFSQEELADKADLARSFVSGIERGVAKASILSVWKVATALKCKPSELWLTAERLIANEPKQT</sequence>
<keyword evidence="4" id="KW-1185">Reference proteome</keyword>
<dbReference type="InterPro" id="IPR050807">
    <property type="entry name" value="TransReg_Diox_bact_type"/>
</dbReference>
<evidence type="ECO:0000313" key="4">
    <source>
        <dbReference type="Proteomes" id="UP001231616"/>
    </source>
</evidence>
<feature type="domain" description="HTH cro/C1-type" evidence="2">
    <location>
        <begin position="17"/>
        <end position="71"/>
    </location>
</feature>
<dbReference type="Proteomes" id="UP001231616">
    <property type="component" value="Unassembled WGS sequence"/>
</dbReference>
<accession>A0ABT9H459</accession>
<comment type="caution">
    <text evidence="3">The sequence shown here is derived from an EMBL/GenBank/DDBJ whole genome shotgun (WGS) entry which is preliminary data.</text>
</comment>
<dbReference type="EMBL" id="JAUZVZ010000037">
    <property type="protein sequence ID" value="MDP4537864.1"/>
    <property type="molecule type" value="Genomic_DNA"/>
</dbReference>
<evidence type="ECO:0000259" key="2">
    <source>
        <dbReference type="PROSITE" id="PS50943"/>
    </source>
</evidence>
<evidence type="ECO:0000313" key="3">
    <source>
        <dbReference type="EMBL" id="MDP4537864.1"/>
    </source>
</evidence>
<organism evidence="3 4">
    <name type="scientific">Alkalimonas collagenimarina</name>
    <dbReference type="NCBI Taxonomy" id="400390"/>
    <lineage>
        <taxon>Bacteria</taxon>
        <taxon>Pseudomonadati</taxon>
        <taxon>Pseudomonadota</taxon>
        <taxon>Gammaproteobacteria</taxon>
        <taxon>Alkalimonas</taxon>
    </lineage>
</organism>
<dbReference type="InterPro" id="IPR001387">
    <property type="entry name" value="Cro/C1-type_HTH"/>
</dbReference>
<dbReference type="PANTHER" id="PTHR46797:SF1">
    <property type="entry name" value="METHYLPHOSPHONATE SYNTHASE"/>
    <property type="match status" value="1"/>
</dbReference>
<dbReference type="Gene3D" id="1.10.260.40">
    <property type="entry name" value="lambda repressor-like DNA-binding domains"/>
    <property type="match status" value="1"/>
</dbReference>
<evidence type="ECO:0000256" key="1">
    <source>
        <dbReference type="ARBA" id="ARBA00023125"/>
    </source>
</evidence>
<dbReference type="PANTHER" id="PTHR46797">
    <property type="entry name" value="HTH-TYPE TRANSCRIPTIONAL REGULATOR"/>
    <property type="match status" value="1"/>
</dbReference>
<dbReference type="InterPro" id="IPR010982">
    <property type="entry name" value="Lambda_DNA-bd_dom_sf"/>
</dbReference>
<protein>
    <submittedName>
        <fullName evidence="3">Helix-turn-helix transcriptional regulator</fullName>
    </submittedName>
</protein>
<reference evidence="3 4" key="1">
    <citation type="submission" date="2023-08" db="EMBL/GenBank/DDBJ databases">
        <authorList>
            <person name="Joshi A."/>
            <person name="Thite S."/>
        </authorList>
    </citation>
    <scope>NUCLEOTIDE SEQUENCE [LARGE SCALE GENOMIC DNA]</scope>
    <source>
        <strain evidence="3 4">AC40</strain>
    </source>
</reference>
<proteinExistence type="predicted"/>
<dbReference type="SUPFAM" id="SSF47413">
    <property type="entry name" value="lambda repressor-like DNA-binding domains"/>
    <property type="match status" value="1"/>
</dbReference>
<dbReference type="Pfam" id="PF01381">
    <property type="entry name" value="HTH_3"/>
    <property type="match status" value="1"/>
</dbReference>
<keyword evidence="1" id="KW-0238">DNA-binding</keyword>
<dbReference type="RefSeq" id="WP_305895111.1">
    <property type="nucleotide sequence ID" value="NZ_JAUZVZ010000037.1"/>
</dbReference>
<dbReference type="SMART" id="SM00530">
    <property type="entry name" value="HTH_XRE"/>
    <property type="match status" value="1"/>
</dbReference>
<gene>
    <name evidence="3" type="ORF">Q3O60_16900</name>
</gene>